<evidence type="ECO:0000313" key="3">
    <source>
        <dbReference type="Proteomes" id="UP000288102"/>
    </source>
</evidence>
<dbReference type="OrthoDB" id="1273722at2"/>
<dbReference type="NCBIfam" id="TIGR03891">
    <property type="entry name" value="thiopep_ocin"/>
    <property type="match status" value="1"/>
</dbReference>
<keyword evidence="3" id="KW-1185">Reference proteome</keyword>
<evidence type="ECO:0000259" key="1">
    <source>
        <dbReference type="Pfam" id="PF14028"/>
    </source>
</evidence>
<gene>
    <name evidence="2" type="ORF">D0817_19825</name>
</gene>
<accession>A0A434A2I5</accession>
<comment type="caution">
    <text evidence="2">The sequence shown here is derived from an EMBL/GenBank/DDBJ whole genome shotgun (WGS) entry which is preliminary data.</text>
</comment>
<organism evidence="2 3">
    <name type="scientific">Flavobacterium cupreum</name>
    <dbReference type="NCBI Taxonomy" id="2133766"/>
    <lineage>
        <taxon>Bacteria</taxon>
        <taxon>Pseudomonadati</taxon>
        <taxon>Bacteroidota</taxon>
        <taxon>Flavobacteriia</taxon>
        <taxon>Flavobacteriales</taxon>
        <taxon>Flavobacteriaceae</taxon>
        <taxon>Flavobacterium</taxon>
    </lineage>
</organism>
<sequence length="289" mass="35031">MSKIKRNFIVGEEWLYYKIYCGNHTADKILINEIQLIVKKLLKQNLIDQWFFIRYNDPDDHLRIRFHLTNVNVIRDVIELITLHLSKLLQNDTIYDIILPTYKREIERYGENTILDSEKLFYYNSRKIIALISNTTPEFDEIARIFSSLHMINNLLKYFEIPMEARQEFVEDKYLGFKQEHNIQKENITKMTQLYSNYKSEILLFLTEGRDPEYLEGLSEIIKFKTDEVKTIKKILNNVPSDDRNYTLELIASFVHMNINRTFRSKQREYELICYDFMNKYYKYIIYKK</sequence>
<dbReference type="Pfam" id="PF14028">
    <property type="entry name" value="Lant_dehydr_C"/>
    <property type="match status" value="1"/>
</dbReference>
<dbReference type="EMBL" id="QWDM01000015">
    <property type="protein sequence ID" value="RUT68610.1"/>
    <property type="molecule type" value="Genomic_DNA"/>
</dbReference>
<dbReference type="InterPro" id="IPR023809">
    <property type="entry name" value="Thiopep_bacteriocin_synth_dom"/>
</dbReference>
<protein>
    <recommendedName>
        <fullName evidence="1">Thiopeptide-type bacteriocin biosynthesis domain-containing protein</fullName>
    </recommendedName>
</protein>
<name>A0A434A2I5_9FLAO</name>
<evidence type="ECO:0000313" key="2">
    <source>
        <dbReference type="EMBL" id="RUT68610.1"/>
    </source>
</evidence>
<dbReference type="AlphaFoldDB" id="A0A434A2I5"/>
<reference evidence="3" key="1">
    <citation type="journal article" date="2019" name="Syst. Appl. Microbiol.">
        <title>Flavobacterium circumlabens sp. nov. and Flavobacterium cupreum sp. nov., two psychrotrophic species isolated from Antarctic environmental samples.</title>
        <authorList>
            <person name="Kralova S."/>
            <person name="Busse H.-J."/>
            <person name="Svec P."/>
            <person name="Maslanova I."/>
            <person name="Stankova E."/>
            <person name="Bartak M."/>
            <person name="Sedlacek I."/>
        </authorList>
    </citation>
    <scope>NUCLEOTIDE SEQUENCE [LARGE SCALE GENOMIC DNA]</scope>
    <source>
        <strain evidence="3">CCM 8825</strain>
    </source>
</reference>
<feature type="domain" description="Thiopeptide-type bacteriocin biosynthesis" evidence="1">
    <location>
        <begin position="14"/>
        <end position="282"/>
    </location>
</feature>
<dbReference type="Proteomes" id="UP000288102">
    <property type="component" value="Unassembled WGS sequence"/>
</dbReference>
<proteinExistence type="predicted"/>
<dbReference type="RefSeq" id="WP_127340054.1">
    <property type="nucleotide sequence ID" value="NZ_QWDM01000015.1"/>
</dbReference>